<evidence type="ECO:0000256" key="2">
    <source>
        <dbReference type="SAM" id="SignalP"/>
    </source>
</evidence>
<dbReference type="RefSeq" id="WP_143374054.1">
    <property type="nucleotide sequence ID" value="NZ_VJVZ01000009.1"/>
</dbReference>
<feature type="signal peptide" evidence="2">
    <location>
        <begin position="1"/>
        <end position="30"/>
    </location>
</feature>
<sequence>MNVQLLNPKKLVSKKLLLFAFLLLQATLYAQVNFTQSNLPIVIINTDIDPNTGQPTEIPDDPKVPASMKIIYHEDGSTNFVTDQDNDDFLDYDGRIKIEVRGSTSQDLPKKQYGWTTYEDNDTTKQKVSILGMPKQNDWILNGLAFDPSLMRDYLTYNLSRAIGYYTVRTQYCEVILNGQYNGLYVLQEKLKDDTNRINIEAIDEDADSGMALTGGYITKADKTTGGDPVAWTMDSYAGWTDFIHELPKPEDVTEAQNTYIHNQFLDLASKASTGNSNFINGYPSVIDIPTFVDFFVMNELSSNADGYQISTFFHKDKGGKLRAGPIWDFNLTYGNDLFDYGFDRSHTDVWQFSDGGNEGAKFWTDLFNDDDFRCYLSRRWNQVTADGQPLSYEAISDYIDETVALIADATVREQQRWGTTPNHAQEITNLKAWLQERFTWINANIGSFTACADVQTPSLVITKINYNPSETDEFPESDDQEFIEIKNTGTTQVNLTGVYLRELGVSYQFPVNATIASGQKIHIVSSPEVFEAKYGVAAFGQFQRNLSNSSQNLVLADGFGNIIDAVEYSDSEPWPDADGSGAYLMLISDSLDNSLPQSWVAYEDTNLSVKDVAADATRVVMYPNPVSNILTIHAADGIKSIEIYDIYGKLLQAATADDVTVKASLSGYAAGIYLVKVTGAKGSVTQKVVKN</sequence>
<protein>
    <submittedName>
        <fullName evidence="4">T9SS type A sorting domain-containing protein</fullName>
    </submittedName>
</protein>
<dbReference type="EMBL" id="VJVZ01000009">
    <property type="protein sequence ID" value="TRW23339.1"/>
    <property type="molecule type" value="Genomic_DNA"/>
</dbReference>
<keyword evidence="5" id="KW-1185">Reference proteome</keyword>
<name>A0A552UYQ4_9FLAO</name>
<dbReference type="Pfam" id="PF00932">
    <property type="entry name" value="LTD"/>
    <property type="match status" value="1"/>
</dbReference>
<comment type="caution">
    <text evidence="4">The sequence shown here is derived from an EMBL/GenBank/DDBJ whole genome shotgun (WGS) entry which is preliminary data.</text>
</comment>
<dbReference type="SUPFAM" id="SSF74853">
    <property type="entry name" value="Lamin A/C globular tail domain"/>
    <property type="match status" value="1"/>
</dbReference>
<dbReference type="Pfam" id="PF08757">
    <property type="entry name" value="CotH"/>
    <property type="match status" value="1"/>
</dbReference>
<organism evidence="4 5">
    <name type="scientific">Flavobacterium zepuense</name>
    <dbReference type="NCBI Taxonomy" id="2593302"/>
    <lineage>
        <taxon>Bacteria</taxon>
        <taxon>Pseudomonadati</taxon>
        <taxon>Bacteroidota</taxon>
        <taxon>Flavobacteriia</taxon>
        <taxon>Flavobacteriales</taxon>
        <taxon>Flavobacteriaceae</taxon>
        <taxon>Flavobacterium</taxon>
    </lineage>
</organism>
<dbReference type="Pfam" id="PF18962">
    <property type="entry name" value="Por_Secre_tail"/>
    <property type="match status" value="1"/>
</dbReference>
<evidence type="ECO:0000313" key="4">
    <source>
        <dbReference type="EMBL" id="TRW23339.1"/>
    </source>
</evidence>
<dbReference type="InterPro" id="IPR014867">
    <property type="entry name" value="Spore_coat_CotH_CotH2/3/7"/>
</dbReference>
<dbReference type="InterPro" id="IPR036415">
    <property type="entry name" value="Lamin_tail_dom_sf"/>
</dbReference>
<feature type="domain" description="LTD" evidence="3">
    <location>
        <begin position="448"/>
        <end position="571"/>
    </location>
</feature>
<keyword evidence="1 2" id="KW-0732">Signal</keyword>
<dbReference type="InterPro" id="IPR026444">
    <property type="entry name" value="Secre_tail"/>
</dbReference>
<reference evidence="4 5" key="1">
    <citation type="submission" date="2019-07" db="EMBL/GenBank/DDBJ databases">
        <title>Flavobacterium sp. nov., isolated from glacier ice.</title>
        <authorList>
            <person name="Liu Q."/>
            <person name="Xin Y.-H."/>
        </authorList>
    </citation>
    <scope>NUCLEOTIDE SEQUENCE [LARGE SCALE GENOMIC DNA]</scope>
    <source>
        <strain evidence="4 5">ZT4R6</strain>
    </source>
</reference>
<proteinExistence type="predicted"/>
<dbReference type="NCBIfam" id="TIGR04183">
    <property type="entry name" value="Por_Secre_tail"/>
    <property type="match status" value="1"/>
</dbReference>
<accession>A0A552UYQ4</accession>
<dbReference type="PROSITE" id="PS51841">
    <property type="entry name" value="LTD"/>
    <property type="match status" value="1"/>
</dbReference>
<evidence type="ECO:0000259" key="3">
    <source>
        <dbReference type="PROSITE" id="PS51841"/>
    </source>
</evidence>
<dbReference type="AlphaFoldDB" id="A0A552UYQ4"/>
<dbReference type="OrthoDB" id="9803752at2"/>
<feature type="chain" id="PRO_5022070073" evidence="2">
    <location>
        <begin position="31"/>
        <end position="692"/>
    </location>
</feature>
<dbReference type="Proteomes" id="UP000320643">
    <property type="component" value="Unassembled WGS sequence"/>
</dbReference>
<dbReference type="Gene3D" id="2.60.40.1260">
    <property type="entry name" value="Lamin Tail domain"/>
    <property type="match status" value="1"/>
</dbReference>
<gene>
    <name evidence="4" type="ORF">FMM05_14190</name>
</gene>
<dbReference type="InterPro" id="IPR001322">
    <property type="entry name" value="Lamin_tail_dom"/>
</dbReference>
<evidence type="ECO:0000256" key="1">
    <source>
        <dbReference type="ARBA" id="ARBA00022729"/>
    </source>
</evidence>
<evidence type="ECO:0000313" key="5">
    <source>
        <dbReference type="Proteomes" id="UP000320643"/>
    </source>
</evidence>